<evidence type="ECO:0000313" key="6">
    <source>
        <dbReference type="EMBL" id="OAO99092.1"/>
    </source>
</evidence>
<gene>
    <name evidence="6" type="ordered locus">AXX17_At4g06980</name>
</gene>
<organism evidence="6 7">
    <name type="scientific">Arabidopsis thaliana</name>
    <name type="common">Mouse-ear cress</name>
    <dbReference type="NCBI Taxonomy" id="3702"/>
    <lineage>
        <taxon>Eukaryota</taxon>
        <taxon>Viridiplantae</taxon>
        <taxon>Streptophyta</taxon>
        <taxon>Embryophyta</taxon>
        <taxon>Tracheophyta</taxon>
        <taxon>Spermatophyta</taxon>
        <taxon>Magnoliopsida</taxon>
        <taxon>eudicotyledons</taxon>
        <taxon>Gunneridae</taxon>
        <taxon>Pentapetalae</taxon>
        <taxon>rosids</taxon>
        <taxon>malvids</taxon>
        <taxon>Brassicales</taxon>
        <taxon>Brassicaceae</taxon>
        <taxon>Camelineae</taxon>
        <taxon>Arabidopsis</taxon>
    </lineage>
</organism>
<dbReference type="CDD" id="cd04481">
    <property type="entry name" value="RPA1_DBD_B_like"/>
    <property type="match status" value="1"/>
</dbReference>
<keyword evidence="2" id="KW-0863">Zinc-finger</keyword>
<evidence type="ECO:0000259" key="5">
    <source>
        <dbReference type="Pfam" id="PF06839"/>
    </source>
</evidence>
<dbReference type="Pfam" id="PF06839">
    <property type="entry name" value="Zn_ribbon_GRF"/>
    <property type="match status" value="1"/>
</dbReference>
<evidence type="ECO:0000259" key="4">
    <source>
        <dbReference type="Pfam" id="PF02721"/>
    </source>
</evidence>
<keyword evidence="1" id="KW-0479">Metal-binding</keyword>
<comment type="caution">
    <text evidence="6">The sequence shown here is derived from an EMBL/GenBank/DDBJ whole genome shotgun (WGS) entry which is preliminary data.</text>
</comment>
<feature type="domain" description="GRF-type" evidence="5">
    <location>
        <begin position="11"/>
        <end position="40"/>
    </location>
</feature>
<evidence type="ECO:0000256" key="2">
    <source>
        <dbReference type="ARBA" id="ARBA00022771"/>
    </source>
</evidence>
<name>A0A178V219_ARATH</name>
<evidence type="ECO:0000256" key="1">
    <source>
        <dbReference type="ARBA" id="ARBA00022723"/>
    </source>
</evidence>
<dbReference type="Pfam" id="PF02721">
    <property type="entry name" value="DUF223"/>
    <property type="match status" value="1"/>
</dbReference>
<dbReference type="Proteomes" id="UP000078284">
    <property type="component" value="Chromosome 4"/>
</dbReference>
<evidence type="ECO:0000256" key="3">
    <source>
        <dbReference type="ARBA" id="ARBA00022833"/>
    </source>
</evidence>
<evidence type="ECO:0000313" key="7">
    <source>
        <dbReference type="Proteomes" id="UP000078284"/>
    </source>
</evidence>
<keyword evidence="3" id="KW-0862">Zinc</keyword>
<reference evidence="7" key="1">
    <citation type="journal article" date="2016" name="Proc. Natl. Acad. Sci. U.S.A.">
        <title>Chromosome-level assembly of Arabidopsis thaliana Ler reveals the extent of translocation and inversion polymorphisms.</title>
        <authorList>
            <person name="Zapata L."/>
            <person name="Ding J."/>
            <person name="Willing E.M."/>
            <person name="Hartwig B."/>
            <person name="Bezdan D."/>
            <person name="Jiao W.B."/>
            <person name="Patel V."/>
            <person name="Velikkakam James G."/>
            <person name="Koornneef M."/>
            <person name="Ossowski S."/>
            <person name="Schneeberger K."/>
        </authorList>
    </citation>
    <scope>NUCLEOTIDE SEQUENCE [LARGE SCALE GENOMIC DNA]</scope>
    <source>
        <strain evidence="7">cv. Landsberg erecta</strain>
    </source>
</reference>
<dbReference type="GO" id="GO:0008270">
    <property type="term" value="F:zinc ion binding"/>
    <property type="evidence" value="ECO:0007669"/>
    <property type="project" value="UniProtKB-KW"/>
</dbReference>
<proteinExistence type="predicted"/>
<dbReference type="InterPro" id="IPR003871">
    <property type="entry name" value="RFA1B/D_OB_1st"/>
</dbReference>
<dbReference type="InterPro" id="IPR010666">
    <property type="entry name" value="Znf_GRF"/>
</dbReference>
<accession>A0A178V219</accession>
<feature type="domain" description="Replication protein A 70 kDa DNA-binding subunit B/D first OB fold" evidence="4">
    <location>
        <begin position="60"/>
        <end position="98"/>
    </location>
</feature>
<dbReference type="AlphaFoldDB" id="A0A178V219"/>
<sequence length="248" mass="27716">MVDRLGGIPIVCPCGEEVVMKTSATPRNPGCLFYVCPLGSSDEDGRYNPPKLFFLLLRQVENKWIGLTNFKVIPNSDPVKTTTAKYGIYLIDQTVVTSADPNTLSSSTISLPSTTYWRGLSILTYLVGAVVEVGILSHSGDPDVGVEGMIVPFKLMDRYKEVLDCEATGRKALEFDTCYRRYGHPKFVLALAWWRVVREPELVGGRKNKVKIVSYGAVSSVYPEPSIEEVEEIKMVKAHLRFTRMHHI</sequence>
<dbReference type="EMBL" id="LUHQ01000004">
    <property type="protein sequence ID" value="OAO99092.1"/>
    <property type="molecule type" value="Genomic_DNA"/>
</dbReference>
<protein>
    <submittedName>
        <fullName evidence="6">Uncharacterized protein</fullName>
    </submittedName>
</protein>